<comment type="caution">
    <text evidence="1">The sequence shown here is derived from an EMBL/GenBank/DDBJ whole genome shotgun (WGS) entry which is preliminary data.</text>
</comment>
<dbReference type="Proteomes" id="UP000253975">
    <property type="component" value="Unassembled WGS sequence"/>
</dbReference>
<dbReference type="AlphaFoldDB" id="A0A369LNP4"/>
<sequence length="86" mass="10142">MATIEELLEELRRNPRHVRFRDADRVCRAYFGEPRTHGSHHVFKTPWQGNPRINIQNRKGFVAPYQVSQLLRAIDLMEVLSDEGNR</sequence>
<name>A0A369LNP4_9ACTN</name>
<evidence type="ECO:0000313" key="2">
    <source>
        <dbReference type="Proteomes" id="UP000253975"/>
    </source>
</evidence>
<evidence type="ECO:0000313" key="1">
    <source>
        <dbReference type="EMBL" id="RDB61191.1"/>
    </source>
</evidence>
<gene>
    <name evidence="1" type="ORF">C1881_00980</name>
</gene>
<organism evidence="1 2">
    <name type="scientific">Slackia isoflavoniconvertens</name>
    <dbReference type="NCBI Taxonomy" id="572010"/>
    <lineage>
        <taxon>Bacteria</taxon>
        <taxon>Bacillati</taxon>
        <taxon>Actinomycetota</taxon>
        <taxon>Coriobacteriia</taxon>
        <taxon>Eggerthellales</taxon>
        <taxon>Eggerthellaceae</taxon>
        <taxon>Slackia</taxon>
    </lineage>
</organism>
<reference evidence="1 2" key="1">
    <citation type="journal article" date="2018" name="Elife">
        <title>Discovery and characterization of a prevalent human gut bacterial enzyme sufficient for the inactivation of a family of plant toxins.</title>
        <authorList>
            <person name="Koppel N."/>
            <person name="Bisanz J.E."/>
            <person name="Pandelia M.E."/>
            <person name="Turnbaugh P.J."/>
            <person name="Balskus E.P."/>
        </authorList>
    </citation>
    <scope>NUCLEOTIDE SEQUENCE [LARGE SCALE GENOMIC DNA]</scope>
    <source>
        <strain evidence="1 2">OB21 GAM31</strain>
    </source>
</reference>
<accession>A0A369LNP4</accession>
<protein>
    <submittedName>
        <fullName evidence="1">Toxin HicA</fullName>
    </submittedName>
</protein>
<proteinExistence type="predicted"/>
<dbReference type="EMBL" id="PPTO01000001">
    <property type="protein sequence ID" value="RDB61191.1"/>
    <property type="molecule type" value="Genomic_DNA"/>
</dbReference>